<evidence type="ECO:0000259" key="1">
    <source>
        <dbReference type="Pfam" id="PF00149"/>
    </source>
</evidence>
<dbReference type="eggNOG" id="COG1408">
    <property type="taxonomic scope" value="Bacteria"/>
</dbReference>
<dbReference type="Proteomes" id="UP000030403">
    <property type="component" value="Unassembled WGS sequence"/>
</dbReference>
<reference evidence="2 3" key="1">
    <citation type="submission" date="2013-08" db="EMBL/GenBank/DDBJ databases">
        <authorList>
            <person name="Huang J."/>
            <person name="Wang G."/>
        </authorList>
    </citation>
    <scope>NUCLEOTIDE SEQUENCE [LARGE SCALE GENOMIC DNA]</scope>
    <source>
        <strain evidence="2 3">BH030004</strain>
    </source>
</reference>
<dbReference type="GO" id="GO:0008758">
    <property type="term" value="F:UDP-2,3-diacylglucosamine hydrolase activity"/>
    <property type="evidence" value="ECO:0007669"/>
    <property type="project" value="TreeGrafter"/>
</dbReference>
<dbReference type="PANTHER" id="PTHR31302:SF32">
    <property type="entry name" value="PHOSPHOESTERASE"/>
    <property type="match status" value="1"/>
</dbReference>
<evidence type="ECO:0000313" key="2">
    <source>
        <dbReference type="EMBL" id="KGX84664.1"/>
    </source>
</evidence>
<gene>
    <name evidence="2" type="ORF">N783_16395</name>
</gene>
<dbReference type="InterPro" id="IPR051158">
    <property type="entry name" value="Metallophosphoesterase_sf"/>
</dbReference>
<dbReference type="InterPro" id="IPR004843">
    <property type="entry name" value="Calcineurin-like_PHP"/>
</dbReference>
<dbReference type="Pfam" id="PF00149">
    <property type="entry name" value="Metallophos"/>
    <property type="match status" value="1"/>
</dbReference>
<dbReference type="GO" id="GO:0016020">
    <property type="term" value="C:membrane"/>
    <property type="evidence" value="ECO:0007669"/>
    <property type="project" value="GOC"/>
</dbReference>
<protein>
    <recommendedName>
        <fullName evidence="1">Calcineurin-like phosphoesterase domain-containing protein</fullName>
    </recommendedName>
</protein>
<accession>A0A0A5FXZ7</accession>
<dbReference type="GO" id="GO:0009245">
    <property type="term" value="P:lipid A biosynthetic process"/>
    <property type="evidence" value="ECO:0007669"/>
    <property type="project" value="TreeGrafter"/>
</dbReference>
<proteinExistence type="predicted"/>
<evidence type="ECO:0000313" key="3">
    <source>
        <dbReference type="Proteomes" id="UP000030403"/>
    </source>
</evidence>
<dbReference type="AlphaFoldDB" id="A0A0A5FXZ7"/>
<dbReference type="SUPFAM" id="SSF56300">
    <property type="entry name" value="Metallo-dependent phosphatases"/>
    <property type="match status" value="1"/>
</dbReference>
<organism evidence="2 3">
    <name type="scientific">Pontibacillus marinus BH030004 = DSM 16465</name>
    <dbReference type="NCBI Taxonomy" id="1385511"/>
    <lineage>
        <taxon>Bacteria</taxon>
        <taxon>Bacillati</taxon>
        <taxon>Bacillota</taxon>
        <taxon>Bacilli</taxon>
        <taxon>Bacillales</taxon>
        <taxon>Bacillaceae</taxon>
        <taxon>Pontibacillus</taxon>
    </lineage>
</organism>
<comment type="caution">
    <text evidence="2">The sequence shown here is derived from an EMBL/GenBank/DDBJ whole genome shotgun (WGS) entry which is preliminary data.</text>
</comment>
<name>A0A0A5FXZ7_9BACI</name>
<dbReference type="RefSeq" id="WP_051255100.1">
    <property type="nucleotide sequence ID" value="NZ_AULJ01000041.1"/>
</dbReference>
<dbReference type="InterPro" id="IPR029052">
    <property type="entry name" value="Metallo-depent_PP-like"/>
</dbReference>
<dbReference type="Gene3D" id="3.60.21.10">
    <property type="match status" value="1"/>
</dbReference>
<dbReference type="OrthoDB" id="9780884at2"/>
<dbReference type="PANTHER" id="PTHR31302">
    <property type="entry name" value="TRANSMEMBRANE PROTEIN WITH METALLOPHOSPHOESTERASE DOMAIN-RELATED"/>
    <property type="match status" value="1"/>
</dbReference>
<feature type="domain" description="Calcineurin-like phosphoesterase" evidence="1">
    <location>
        <begin position="47"/>
        <end position="178"/>
    </location>
</feature>
<dbReference type="EMBL" id="AVPF01000051">
    <property type="protein sequence ID" value="KGX84664.1"/>
    <property type="molecule type" value="Genomic_DNA"/>
</dbReference>
<sequence length="244" mass="27502">MYIIGGIIAFVVILLVLYRYCFVQHDQVVRTHFVCHDFPKTFGEVCIFFITDIGSRKVLSETIESINEKVDMVIIGGDLSNKRVPHSKVRDNIQTLQMLQVPLFFVWGDRDYEGDYRELDAMLLDCNVTILANSGVNFESSKGEMISLIGLDDLNHRKVNAKYAFQDAKGSFKILATHNIKSFFTLDPSEREQVQVVLSSSSHGSIDHESSQTQFLSSRSYQASRLSSLFSGSGNCYVVTMQST</sequence>
<keyword evidence="3" id="KW-1185">Reference proteome</keyword>
<dbReference type="STRING" id="1385511.GCA_000425225_03185"/>